<keyword evidence="2" id="KW-1003">Cell membrane</keyword>
<evidence type="ECO:0000256" key="3">
    <source>
        <dbReference type="ARBA" id="ARBA00022729"/>
    </source>
</evidence>
<keyword evidence="4" id="KW-0472">Membrane</keyword>
<accession>A0A381DWA2</accession>
<dbReference type="AlphaFoldDB" id="A0A381DWA2"/>
<dbReference type="EMBL" id="UFUW01000001">
    <property type="protein sequence ID" value="SUX17365.1"/>
    <property type="molecule type" value="Genomic_DNA"/>
</dbReference>
<evidence type="ECO:0000256" key="6">
    <source>
        <dbReference type="ARBA" id="ARBA00023288"/>
    </source>
</evidence>
<evidence type="ECO:0000256" key="2">
    <source>
        <dbReference type="ARBA" id="ARBA00022475"/>
    </source>
</evidence>
<sequence length="47" mass="4883">MKKLTLTAVLFTFAGLLCACNTTQGLGRDIQKAGQGISNAAERAKNG</sequence>
<feature type="chain" id="PRO_5017028982" evidence="7">
    <location>
        <begin position="20"/>
        <end position="47"/>
    </location>
</feature>
<dbReference type="GO" id="GO:0009636">
    <property type="term" value="P:response to toxic substance"/>
    <property type="evidence" value="ECO:0007669"/>
    <property type="project" value="InterPro"/>
</dbReference>
<evidence type="ECO:0000256" key="7">
    <source>
        <dbReference type="SAM" id="SignalP"/>
    </source>
</evidence>
<dbReference type="InterPro" id="IPR012556">
    <property type="entry name" value="Entericidin"/>
</dbReference>
<keyword evidence="6 8" id="KW-0449">Lipoprotein</keyword>
<feature type="signal peptide" evidence="7">
    <location>
        <begin position="1"/>
        <end position="19"/>
    </location>
</feature>
<dbReference type="RefSeq" id="WP_006985499.1">
    <property type="nucleotide sequence ID" value="NZ_CABMOK010000083.1"/>
</dbReference>
<keyword evidence="5" id="KW-0564">Palmitate</keyword>
<protein>
    <submittedName>
        <fullName evidence="8">Entericidin B membrane lipoprotein</fullName>
    </submittedName>
</protein>
<proteinExistence type="inferred from homology"/>
<dbReference type="OrthoDB" id="9181810at2"/>
<evidence type="ECO:0000256" key="5">
    <source>
        <dbReference type="ARBA" id="ARBA00023139"/>
    </source>
</evidence>
<keyword evidence="9" id="KW-1185">Reference proteome</keyword>
<dbReference type="PROSITE" id="PS51257">
    <property type="entry name" value="PROKAR_LIPOPROTEIN"/>
    <property type="match status" value="1"/>
</dbReference>
<keyword evidence="3 7" id="KW-0732">Signal</keyword>
<dbReference type="Pfam" id="PF08085">
    <property type="entry name" value="Entericidin"/>
    <property type="match status" value="1"/>
</dbReference>
<evidence type="ECO:0000313" key="9">
    <source>
        <dbReference type="Proteomes" id="UP000254572"/>
    </source>
</evidence>
<organism evidence="8 9">
    <name type="scientific">Cardiobacterium valvarum</name>
    <dbReference type="NCBI Taxonomy" id="194702"/>
    <lineage>
        <taxon>Bacteria</taxon>
        <taxon>Pseudomonadati</taxon>
        <taxon>Pseudomonadota</taxon>
        <taxon>Gammaproteobacteria</taxon>
        <taxon>Cardiobacteriales</taxon>
        <taxon>Cardiobacteriaceae</taxon>
        <taxon>Cardiobacterium</taxon>
    </lineage>
</organism>
<evidence type="ECO:0000256" key="4">
    <source>
        <dbReference type="ARBA" id="ARBA00023136"/>
    </source>
</evidence>
<comment type="similarity">
    <text evidence="1">Belongs to the EcnA/EcnB lipoprotein family.</text>
</comment>
<dbReference type="Proteomes" id="UP000254572">
    <property type="component" value="Unassembled WGS sequence"/>
</dbReference>
<reference evidence="8 9" key="1">
    <citation type="submission" date="2018-06" db="EMBL/GenBank/DDBJ databases">
        <authorList>
            <consortium name="Pathogen Informatics"/>
            <person name="Doyle S."/>
        </authorList>
    </citation>
    <scope>NUCLEOTIDE SEQUENCE [LARGE SCALE GENOMIC DNA]</scope>
    <source>
        <strain evidence="8 9">NCTC13294</strain>
    </source>
</reference>
<evidence type="ECO:0000313" key="8">
    <source>
        <dbReference type="EMBL" id="SUX17365.1"/>
    </source>
</evidence>
<dbReference type="GO" id="GO:0016020">
    <property type="term" value="C:membrane"/>
    <property type="evidence" value="ECO:0007669"/>
    <property type="project" value="InterPro"/>
</dbReference>
<evidence type="ECO:0000256" key="1">
    <source>
        <dbReference type="ARBA" id="ARBA00010296"/>
    </source>
</evidence>
<name>A0A381DWA2_9GAMM</name>
<gene>
    <name evidence="8" type="ORF">NCTC13294_00032</name>
</gene>